<comment type="similarity">
    <text evidence="1 2">Belongs to the polypeptide deformylase family.</text>
</comment>
<comment type="caution">
    <text evidence="3">The sequence shown here is derived from an EMBL/GenBank/DDBJ whole genome shotgun (WGS) entry which is preliminary data.</text>
</comment>
<dbReference type="Proteomes" id="UP000034774">
    <property type="component" value="Unassembled WGS sequence"/>
</dbReference>
<dbReference type="PANTHER" id="PTHR10458:SF22">
    <property type="entry name" value="PEPTIDE DEFORMYLASE"/>
    <property type="match status" value="1"/>
</dbReference>
<dbReference type="AlphaFoldDB" id="A0A0G0LIJ7"/>
<name>A0A0G0LIJ7_9BACT</name>
<feature type="active site" evidence="2">
    <location>
        <position position="152"/>
    </location>
</feature>
<comment type="catalytic activity">
    <reaction evidence="2">
        <text>N-terminal N-formyl-L-methionyl-[peptide] + H2O = N-terminal L-methionyl-[peptide] + formate</text>
        <dbReference type="Rhea" id="RHEA:24420"/>
        <dbReference type="Rhea" id="RHEA-COMP:10639"/>
        <dbReference type="Rhea" id="RHEA-COMP:10640"/>
        <dbReference type="ChEBI" id="CHEBI:15377"/>
        <dbReference type="ChEBI" id="CHEBI:15740"/>
        <dbReference type="ChEBI" id="CHEBI:49298"/>
        <dbReference type="ChEBI" id="CHEBI:64731"/>
        <dbReference type="EC" id="3.5.1.88"/>
    </reaction>
</comment>
<evidence type="ECO:0000256" key="1">
    <source>
        <dbReference type="ARBA" id="ARBA00010759"/>
    </source>
</evidence>
<sequence>MITENIIERVTKFQEVLKAFPEFKYLGDPILRTPTQPVELEEGFIIGKKLGEILINYRKLTGIGRGLAAPQIGIARSVFTTYLDDKIQIYINPKIVSSSNKSNLYRELCLSSGIMWADVERPVSIKIEWINELGVKEDKVFDSFMARLLQHEEAHLRGICNLDQAVAGTIEIQLSDPLQEKIREK</sequence>
<dbReference type="InterPro" id="IPR023635">
    <property type="entry name" value="Peptide_deformylase"/>
</dbReference>
<dbReference type="GO" id="GO:0046872">
    <property type="term" value="F:metal ion binding"/>
    <property type="evidence" value="ECO:0007669"/>
    <property type="project" value="UniProtKB-KW"/>
</dbReference>
<comment type="function">
    <text evidence="2">Removes the formyl group from the N-terminal Met of newly synthesized proteins. Requires at least a dipeptide for an efficient rate of reaction. N-terminal L-methionine is a prerequisite for activity but the enzyme has broad specificity at other positions.</text>
</comment>
<dbReference type="Pfam" id="PF01327">
    <property type="entry name" value="Pep_deformylase"/>
    <property type="match status" value="1"/>
</dbReference>
<proteinExistence type="inferred from homology"/>
<dbReference type="PRINTS" id="PR01576">
    <property type="entry name" value="PDEFORMYLASE"/>
</dbReference>
<evidence type="ECO:0000256" key="2">
    <source>
        <dbReference type="HAMAP-Rule" id="MF_00163"/>
    </source>
</evidence>
<dbReference type="InterPro" id="IPR036821">
    <property type="entry name" value="Peptide_deformylase_sf"/>
</dbReference>
<dbReference type="PANTHER" id="PTHR10458">
    <property type="entry name" value="PEPTIDE DEFORMYLASE"/>
    <property type="match status" value="1"/>
</dbReference>
<keyword evidence="2" id="KW-0479">Metal-binding</keyword>
<protein>
    <recommendedName>
        <fullName evidence="2">Peptide deformylase</fullName>
        <shortName evidence="2">PDF</shortName>
        <ecNumber evidence="2">3.5.1.88</ecNumber>
    </recommendedName>
    <alternativeName>
        <fullName evidence="2">Polypeptide deformylase</fullName>
    </alternativeName>
</protein>
<evidence type="ECO:0000313" key="3">
    <source>
        <dbReference type="EMBL" id="KKQ91683.1"/>
    </source>
</evidence>
<dbReference type="GO" id="GO:0006412">
    <property type="term" value="P:translation"/>
    <property type="evidence" value="ECO:0007669"/>
    <property type="project" value="UniProtKB-UniRule"/>
</dbReference>
<comment type="cofactor">
    <cofactor evidence="2">
        <name>Fe(2+)</name>
        <dbReference type="ChEBI" id="CHEBI:29033"/>
    </cofactor>
    <text evidence="2">Binds 1 Fe(2+) ion.</text>
</comment>
<evidence type="ECO:0000313" key="4">
    <source>
        <dbReference type="Proteomes" id="UP000034774"/>
    </source>
</evidence>
<dbReference type="HAMAP" id="MF_00163">
    <property type="entry name" value="Pep_deformylase"/>
    <property type="match status" value="1"/>
</dbReference>
<feature type="binding site" evidence="2">
    <location>
        <position position="109"/>
    </location>
    <ligand>
        <name>Fe cation</name>
        <dbReference type="ChEBI" id="CHEBI:24875"/>
    </ligand>
</feature>
<keyword evidence="2" id="KW-0408">Iron</keyword>
<keyword evidence="2" id="KW-0378">Hydrolase</keyword>
<keyword evidence="2" id="KW-0648">Protein biosynthesis</keyword>
<feature type="binding site" evidence="2">
    <location>
        <position position="151"/>
    </location>
    <ligand>
        <name>Fe cation</name>
        <dbReference type="ChEBI" id="CHEBI:24875"/>
    </ligand>
</feature>
<dbReference type="SUPFAM" id="SSF56420">
    <property type="entry name" value="Peptide deformylase"/>
    <property type="match status" value="1"/>
</dbReference>
<dbReference type="EC" id="3.5.1.88" evidence="2"/>
<organism evidence="3 4">
    <name type="scientific">Candidatus Woesebacteria bacterium GW2011_GWB1_39_10</name>
    <dbReference type="NCBI Taxonomy" id="1618572"/>
    <lineage>
        <taxon>Bacteria</taxon>
        <taxon>Candidatus Woeseibacteriota</taxon>
    </lineage>
</organism>
<dbReference type="STRING" id="1618572.UT17_C0004G0031"/>
<dbReference type="EMBL" id="LBVU01000004">
    <property type="protein sequence ID" value="KKQ91683.1"/>
    <property type="molecule type" value="Genomic_DNA"/>
</dbReference>
<dbReference type="Gene3D" id="3.90.45.10">
    <property type="entry name" value="Peptide deformylase"/>
    <property type="match status" value="1"/>
</dbReference>
<dbReference type="GO" id="GO:0042586">
    <property type="term" value="F:peptide deformylase activity"/>
    <property type="evidence" value="ECO:0007669"/>
    <property type="project" value="UniProtKB-UniRule"/>
</dbReference>
<reference evidence="3 4" key="1">
    <citation type="journal article" date="2015" name="Nature">
        <title>rRNA introns, odd ribosomes, and small enigmatic genomes across a large radiation of phyla.</title>
        <authorList>
            <person name="Brown C.T."/>
            <person name="Hug L.A."/>
            <person name="Thomas B.C."/>
            <person name="Sharon I."/>
            <person name="Castelle C.J."/>
            <person name="Singh A."/>
            <person name="Wilkins M.J."/>
            <person name="Williams K.H."/>
            <person name="Banfield J.F."/>
        </authorList>
    </citation>
    <scope>NUCLEOTIDE SEQUENCE [LARGE SCALE GENOMIC DNA]</scope>
</reference>
<gene>
    <name evidence="2" type="primary">def</name>
    <name evidence="3" type="ORF">UT17_C0004G0031</name>
</gene>
<feature type="binding site" evidence="2">
    <location>
        <position position="155"/>
    </location>
    <ligand>
        <name>Fe cation</name>
        <dbReference type="ChEBI" id="CHEBI:24875"/>
    </ligand>
</feature>
<accession>A0A0G0LIJ7</accession>